<evidence type="ECO:0000313" key="1">
    <source>
        <dbReference type="EMBL" id="KAK3705237.1"/>
    </source>
</evidence>
<sequence>MASTRSEFVDFIYPLRQRMKLYDPTKPPTDQPRNDASDVARAIPQGFIDAMIVREAVFVEEQGVPLENELDEDDQRSFHWTAYASIPVKASKSNSSSPEMRPHDEKMEMNTKDRRKSASTKIPIGTIRLVPPPHDPHPNGKYETEVHKDNECYVKLGRLSVIKEFRKAGISKLLIETALAYARQHPYELLPQVDASAVERMNQEGVGMDFRGLVLVHAQTGVQKLWRKYGFETDGSMGSWDEEGMEHVGMWKRVDVSDGRRKSKCPMRSTPANVTIQSESTNGPCTFVVEEGRADSSKQTFINARRHSLWNADLLHQDKWKRDRRAASWLKMPTSTRRQAHARDQHSTPPTQEETPSQVVRDDVHLDQEMEDEDDEQVLDEDDDGDDATEEPEPFPPPGLKEISSLASWTVSTAKPGNGVAALRSPDTSLFWQSDGPQPHLLSIHFFKLVSIVHMRIYLDFESDESYTPTKIQFLAGMGVHEIQEFAEMSFEQPTGWIDVDFSGVGPIEAEDDEEDGGERVVDWSKRPVLRAFLVQVRILENHQNGKDTHLRAVQLFARDESQEGRRVERGGREVGGASLPVRPVAKASVREKEANNIKLASWMLEPDLR</sequence>
<accession>A0ACC3MWJ0</accession>
<gene>
    <name evidence="1" type="ORF">LTR37_013398</name>
</gene>
<name>A0ACC3MWJ0_9PEZI</name>
<dbReference type="Proteomes" id="UP001281147">
    <property type="component" value="Unassembled WGS sequence"/>
</dbReference>
<proteinExistence type="predicted"/>
<dbReference type="EMBL" id="JAUTXU010000131">
    <property type="protein sequence ID" value="KAK3705237.1"/>
    <property type="molecule type" value="Genomic_DNA"/>
</dbReference>
<keyword evidence="2" id="KW-1185">Reference proteome</keyword>
<evidence type="ECO:0000313" key="2">
    <source>
        <dbReference type="Proteomes" id="UP001281147"/>
    </source>
</evidence>
<organism evidence="1 2">
    <name type="scientific">Vermiconidia calcicola</name>
    <dbReference type="NCBI Taxonomy" id="1690605"/>
    <lineage>
        <taxon>Eukaryota</taxon>
        <taxon>Fungi</taxon>
        <taxon>Dikarya</taxon>
        <taxon>Ascomycota</taxon>
        <taxon>Pezizomycotina</taxon>
        <taxon>Dothideomycetes</taxon>
        <taxon>Dothideomycetidae</taxon>
        <taxon>Mycosphaerellales</taxon>
        <taxon>Extremaceae</taxon>
        <taxon>Vermiconidia</taxon>
    </lineage>
</organism>
<comment type="caution">
    <text evidence="1">The sequence shown here is derived from an EMBL/GenBank/DDBJ whole genome shotgun (WGS) entry which is preliminary data.</text>
</comment>
<protein>
    <submittedName>
        <fullName evidence="1">Uncharacterized protein</fullName>
    </submittedName>
</protein>
<reference evidence="1" key="1">
    <citation type="submission" date="2023-07" db="EMBL/GenBank/DDBJ databases">
        <title>Black Yeasts Isolated from many extreme environments.</title>
        <authorList>
            <person name="Coleine C."/>
            <person name="Stajich J.E."/>
            <person name="Selbmann L."/>
        </authorList>
    </citation>
    <scope>NUCLEOTIDE SEQUENCE</scope>
    <source>
        <strain evidence="1">CCFEE 5714</strain>
    </source>
</reference>